<keyword evidence="3 7" id="KW-1003">Cell membrane</keyword>
<evidence type="ECO:0000256" key="7">
    <source>
        <dbReference type="RuleBase" id="RU361233"/>
    </source>
</evidence>
<name>A0AAV1X5T0_LUPLU</name>
<comment type="subunit">
    <text evidence="7">Homodimer and heterodimers.</text>
</comment>
<reference evidence="9 10" key="1">
    <citation type="submission" date="2024-03" db="EMBL/GenBank/DDBJ databases">
        <authorList>
            <person name="Martinez-Hernandez J."/>
        </authorList>
    </citation>
    <scope>NUCLEOTIDE SEQUENCE [LARGE SCALE GENOMIC DNA]</scope>
</reference>
<dbReference type="Pfam" id="PF04535">
    <property type="entry name" value="CASP_dom"/>
    <property type="match status" value="1"/>
</dbReference>
<evidence type="ECO:0000313" key="9">
    <source>
        <dbReference type="EMBL" id="CAL0317025.1"/>
    </source>
</evidence>
<comment type="subcellular location">
    <subcellularLocation>
        <location evidence="1 7">Cell membrane</location>
        <topology evidence="1 7">Multi-pass membrane protein</topology>
    </subcellularLocation>
</comment>
<keyword evidence="4" id="KW-0812">Transmembrane</keyword>
<comment type="caution">
    <text evidence="9">The sequence shown here is derived from an EMBL/GenBank/DDBJ whole genome shotgun (WGS) entry which is preliminary data.</text>
</comment>
<comment type="similarity">
    <text evidence="2 7">Belongs to the Casparian strip membrane proteins (CASP) family.</text>
</comment>
<evidence type="ECO:0000256" key="3">
    <source>
        <dbReference type="ARBA" id="ARBA00022475"/>
    </source>
</evidence>
<organism evidence="9 10">
    <name type="scientific">Lupinus luteus</name>
    <name type="common">European yellow lupine</name>
    <dbReference type="NCBI Taxonomy" id="3873"/>
    <lineage>
        <taxon>Eukaryota</taxon>
        <taxon>Viridiplantae</taxon>
        <taxon>Streptophyta</taxon>
        <taxon>Embryophyta</taxon>
        <taxon>Tracheophyta</taxon>
        <taxon>Spermatophyta</taxon>
        <taxon>Magnoliopsida</taxon>
        <taxon>eudicotyledons</taxon>
        <taxon>Gunneridae</taxon>
        <taxon>Pentapetalae</taxon>
        <taxon>rosids</taxon>
        <taxon>fabids</taxon>
        <taxon>Fabales</taxon>
        <taxon>Fabaceae</taxon>
        <taxon>Papilionoideae</taxon>
        <taxon>50 kb inversion clade</taxon>
        <taxon>genistoids sensu lato</taxon>
        <taxon>core genistoids</taxon>
        <taxon>Genisteae</taxon>
        <taxon>Lupinus</taxon>
    </lineage>
</organism>
<evidence type="ECO:0000256" key="1">
    <source>
        <dbReference type="ARBA" id="ARBA00004651"/>
    </source>
</evidence>
<dbReference type="AlphaFoldDB" id="A0AAV1X5T0"/>
<evidence type="ECO:0000256" key="5">
    <source>
        <dbReference type="ARBA" id="ARBA00022989"/>
    </source>
</evidence>
<evidence type="ECO:0000313" key="10">
    <source>
        <dbReference type="Proteomes" id="UP001497480"/>
    </source>
</evidence>
<accession>A0AAV1X5T0</accession>
<dbReference type="InterPro" id="IPR006702">
    <property type="entry name" value="CASP_dom"/>
</dbReference>
<dbReference type="GO" id="GO:0005886">
    <property type="term" value="C:plasma membrane"/>
    <property type="evidence" value="ECO:0007669"/>
    <property type="project" value="UniProtKB-SubCell"/>
</dbReference>
<dbReference type="Proteomes" id="UP001497480">
    <property type="component" value="Unassembled WGS sequence"/>
</dbReference>
<protein>
    <recommendedName>
        <fullName evidence="7">CASP-like protein</fullName>
    </recommendedName>
</protein>
<proteinExistence type="inferred from homology"/>
<keyword evidence="10" id="KW-1185">Reference proteome</keyword>
<gene>
    <name evidence="9" type="ORF">LLUT_LOCUS18085</name>
</gene>
<keyword evidence="6" id="KW-0472">Membrane</keyword>
<evidence type="ECO:0000259" key="8">
    <source>
        <dbReference type="Pfam" id="PF04535"/>
    </source>
</evidence>
<keyword evidence="5" id="KW-1133">Transmembrane helix</keyword>
<evidence type="ECO:0000256" key="4">
    <source>
        <dbReference type="ARBA" id="ARBA00022692"/>
    </source>
</evidence>
<dbReference type="EMBL" id="CAXHTB010000012">
    <property type="protein sequence ID" value="CAL0317025.1"/>
    <property type="molecule type" value="Genomic_DNA"/>
</dbReference>
<sequence>MEAQRLMKRWLKDLIKSYPSAAIVYLAHNANQDLNWLAICNQFGDFCAQSNGAVETYDSSEEEEHAIRRGCMRSHLRRGGALFSSSELESGWWKRGLYNVYLQKDLLTCLGCLSVDLWVEVDYSSREWVRSSWSCLSRVTVSNARVLRLCCCCWITELPSSGEGI</sequence>
<feature type="domain" description="Casparian strip membrane protein" evidence="8">
    <location>
        <begin position="20"/>
        <end position="54"/>
    </location>
</feature>
<evidence type="ECO:0000256" key="2">
    <source>
        <dbReference type="ARBA" id="ARBA00007651"/>
    </source>
</evidence>
<evidence type="ECO:0000256" key="6">
    <source>
        <dbReference type="ARBA" id="ARBA00023136"/>
    </source>
</evidence>